<comment type="caution">
    <text evidence="3">The sequence shown here is derived from an EMBL/GenBank/DDBJ whole genome shotgun (WGS) entry which is preliminary data.</text>
</comment>
<protein>
    <submittedName>
        <fullName evidence="3">BLUF domain-containing protein</fullName>
    </submittedName>
</protein>
<organism evidence="3 4">
    <name type="scientific">Durusdinium trenchii</name>
    <dbReference type="NCBI Taxonomy" id="1381693"/>
    <lineage>
        <taxon>Eukaryota</taxon>
        <taxon>Sar</taxon>
        <taxon>Alveolata</taxon>
        <taxon>Dinophyceae</taxon>
        <taxon>Suessiales</taxon>
        <taxon>Symbiodiniaceae</taxon>
        <taxon>Durusdinium</taxon>
    </lineage>
</organism>
<evidence type="ECO:0000313" key="4">
    <source>
        <dbReference type="Proteomes" id="UP001642464"/>
    </source>
</evidence>
<dbReference type="PROSITE" id="PS50925">
    <property type="entry name" value="BLUF"/>
    <property type="match status" value="1"/>
</dbReference>
<sequence length="278" mass="31246">MSVFRLVYHSVLTPTEEFEGRESELIEMIRQRSAENNKKKEISGVLLFNETTNELIQVLEGDEELVRNLFQVISQDTRHSDVTVHLEKKTKDRQYKEWGMLKGAAKDWKAVKMTLPGSINGKVAGTFDEAFKLQAEAAPIAALPAKKKKGGLFACFRNGDKTVVHDPNSTMPWVPPPPSVAVQQARRAHAYRSSASSSLRSELRQQEQRERAAEAGEIENEDDGRTASSASGAVTREDEALRVDLEALWRGDYPLETYGVYRVSDRLVVEERSPVDEK</sequence>
<dbReference type="Proteomes" id="UP001642464">
    <property type="component" value="Unassembled WGS sequence"/>
</dbReference>
<feature type="region of interest" description="Disordered" evidence="1">
    <location>
        <begin position="191"/>
        <end position="237"/>
    </location>
</feature>
<feature type="domain" description="BLUF" evidence="2">
    <location>
        <begin position="3"/>
        <end position="101"/>
    </location>
</feature>
<proteinExistence type="predicted"/>
<dbReference type="Gene3D" id="3.30.70.100">
    <property type="match status" value="1"/>
</dbReference>
<dbReference type="SUPFAM" id="SSF54975">
    <property type="entry name" value="Acylphosphatase/BLUF domain-like"/>
    <property type="match status" value="1"/>
</dbReference>
<accession>A0ABP0H9S8</accession>
<name>A0ABP0H9S8_9DINO</name>
<evidence type="ECO:0000256" key="1">
    <source>
        <dbReference type="SAM" id="MobiDB-lite"/>
    </source>
</evidence>
<dbReference type="EMBL" id="CAXAMM010000276">
    <property type="protein sequence ID" value="CAK8986805.1"/>
    <property type="molecule type" value="Genomic_DNA"/>
</dbReference>
<keyword evidence="4" id="KW-1185">Reference proteome</keyword>
<gene>
    <name evidence="3" type="ORF">SCF082_LOCUS708</name>
</gene>
<evidence type="ECO:0000259" key="2">
    <source>
        <dbReference type="PROSITE" id="PS50925"/>
    </source>
</evidence>
<dbReference type="InterPro" id="IPR007024">
    <property type="entry name" value="BLUF_domain"/>
</dbReference>
<reference evidence="3 4" key="1">
    <citation type="submission" date="2024-02" db="EMBL/GenBank/DDBJ databases">
        <authorList>
            <person name="Chen Y."/>
            <person name="Shah S."/>
            <person name="Dougan E. K."/>
            <person name="Thang M."/>
            <person name="Chan C."/>
        </authorList>
    </citation>
    <scope>NUCLEOTIDE SEQUENCE [LARGE SCALE GENOMIC DNA]</scope>
</reference>
<feature type="compositionally biased region" description="Basic and acidic residues" evidence="1">
    <location>
        <begin position="201"/>
        <end position="214"/>
    </location>
</feature>
<evidence type="ECO:0000313" key="3">
    <source>
        <dbReference type="EMBL" id="CAK8986805.1"/>
    </source>
</evidence>
<dbReference type="SMART" id="SM01034">
    <property type="entry name" value="BLUF"/>
    <property type="match status" value="1"/>
</dbReference>
<feature type="non-terminal residue" evidence="3">
    <location>
        <position position="278"/>
    </location>
</feature>
<feature type="compositionally biased region" description="Low complexity" evidence="1">
    <location>
        <begin position="191"/>
        <end position="200"/>
    </location>
</feature>
<dbReference type="Pfam" id="PF04940">
    <property type="entry name" value="BLUF"/>
    <property type="match status" value="1"/>
</dbReference>
<dbReference type="InterPro" id="IPR036046">
    <property type="entry name" value="Acylphosphatase-like_dom_sf"/>
</dbReference>